<feature type="region of interest" description="Disordered" evidence="1">
    <location>
        <begin position="242"/>
        <end position="295"/>
    </location>
</feature>
<organism evidence="3 4">
    <name type="scientific">Exophiala bonariae</name>
    <dbReference type="NCBI Taxonomy" id="1690606"/>
    <lineage>
        <taxon>Eukaryota</taxon>
        <taxon>Fungi</taxon>
        <taxon>Dikarya</taxon>
        <taxon>Ascomycota</taxon>
        <taxon>Pezizomycotina</taxon>
        <taxon>Eurotiomycetes</taxon>
        <taxon>Chaetothyriomycetidae</taxon>
        <taxon>Chaetothyriales</taxon>
        <taxon>Herpotrichiellaceae</taxon>
        <taxon>Exophiala</taxon>
    </lineage>
</organism>
<dbReference type="RefSeq" id="XP_064706171.1">
    <property type="nucleotide sequence ID" value="XM_064846561.1"/>
</dbReference>
<proteinExistence type="predicted"/>
<feature type="region of interest" description="Disordered" evidence="1">
    <location>
        <begin position="95"/>
        <end position="224"/>
    </location>
</feature>
<gene>
    <name evidence="3" type="ORF">LTR84_002961</name>
</gene>
<name>A0AAV9NBZ2_9EURO</name>
<feature type="compositionally biased region" description="Polar residues" evidence="1">
    <location>
        <begin position="137"/>
        <end position="150"/>
    </location>
</feature>
<evidence type="ECO:0000313" key="4">
    <source>
        <dbReference type="Proteomes" id="UP001358417"/>
    </source>
</evidence>
<keyword evidence="2" id="KW-0732">Signal</keyword>
<dbReference type="EMBL" id="JAVRRD010000014">
    <property type="protein sequence ID" value="KAK5052157.1"/>
    <property type="molecule type" value="Genomic_DNA"/>
</dbReference>
<reference evidence="3 4" key="1">
    <citation type="submission" date="2023-08" db="EMBL/GenBank/DDBJ databases">
        <title>Black Yeasts Isolated from many extreme environments.</title>
        <authorList>
            <person name="Coleine C."/>
            <person name="Stajich J.E."/>
            <person name="Selbmann L."/>
        </authorList>
    </citation>
    <scope>NUCLEOTIDE SEQUENCE [LARGE SCALE GENOMIC DNA]</scope>
    <source>
        <strain evidence="3 4">CCFEE 5792</strain>
    </source>
</reference>
<evidence type="ECO:0000256" key="2">
    <source>
        <dbReference type="SAM" id="SignalP"/>
    </source>
</evidence>
<feature type="chain" id="PRO_5043720814" evidence="2">
    <location>
        <begin position="21"/>
        <end position="295"/>
    </location>
</feature>
<keyword evidence="4" id="KW-1185">Reference proteome</keyword>
<feature type="compositionally biased region" description="Polar residues" evidence="1">
    <location>
        <begin position="212"/>
        <end position="224"/>
    </location>
</feature>
<protein>
    <submittedName>
        <fullName evidence="3">Uncharacterized protein</fullName>
    </submittedName>
</protein>
<evidence type="ECO:0000256" key="1">
    <source>
        <dbReference type="SAM" id="MobiDB-lite"/>
    </source>
</evidence>
<sequence>MHSTVGLLVFYGCFVHQAVALPAPGSEVKQEAAKITLGTIKLTGINLDATATSFSTAAEPTTTEPMVIWIDVTPRSEPTSTISVEKLYPSYHEAPSQQMATGGLPTSKPSPTTITRQGSLSAAVPPYHTVTGVRPGSESSMNTLTGQGSPYTAVPSHESTPRTHAGTKTKVHGQPKVTPVKPGNQDVSIPQHATAGVESQSRDPVSGHEQGHTTGSHSSAYNGSFQHHSTTQIVAGSTTTASTHPTMTEMRPGWYHGPQRPSEHYPHYRPGGHYPHRRPAGTSVPTSTGSGRHFW</sequence>
<accession>A0AAV9NBZ2</accession>
<evidence type="ECO:0000313" key="3">
    <source>
        <dbReference type="EMBL" id="KAK5052157.1"/>
    </source>
</evidence>
<dbReference type="Proteomes" id="UP001358417">
    <property type="component" value="Unassembled WGS sequence"/>
</dbReference>
<feature type="compositionally biased region" description="Polar residues" evidence="1">
    <location>
        <begin position="107"/>
        <end position="120"/>
    </location>
</feature>
<feature type="signal peptide" evidence="2">
    <location>
        <begin position="1"/>
        <end position="20"/>
    </location>
</feature>
<dbReference type="GeneID" id="89971160"/>
<feature type="compositionally biased region" description="Polar residues" evidence="1">
    <location>
        <begin position="283"/>
        <end position="295"/>
    </location>
</feature>
<dbReference type="AlphaFoldDB" id="A0AAV9NBZ2"/>
<comment type="caution">
    <text evidence="3">The sequence shown here is derived from an EMBL/GenBank/DDBJ whole genome shotgun (WGS) entry which is preliminary data.</text>
</comment>